<sequence length="33" mass="3980">MNFIGYCQSLFTPVLFDIFLSYISGQYWSFMLF</sequence>
<proteinExistence type="predicted"/>
<dbReference type="EMBL" id="GGEC01051200">
    <property type="protein sequence ID" value="MBX31684.1"/>
    <property type="molecule type" value="Transcribed_RNA"/>
</dbReference>
<name>A0A2P2MN76_RHIMU</name>
<reference evidence="1" key="1">
    <citation type="submission" date="2018-02" db="EMBL/GenBank/DDBJ databases">
        <title>Rhizophora mucronata_Transcriptome.</title>
        <authorList>
            <person name="Meera S.P."/>
            <person name="Sreeshan A."/>
            <person name="Augustine A."/>
        </authorList>
    </citation>
    <scope>NUCLEOTIDE SEQUENCE</scope>
    <source>
        <tissue evidence="1">Leaf</tissue>
    </source>
</reference>
<accession>A0A2P2MN76</accession>
<evidence type="ECO:0000313" key="1">
    <source>
        <dbReference type="EMBL" id="MBX31684.1"/>
    </source>
</evidence>
<organism evidence="1">
    <name type="scientific">Rhizophora mucronata</name>
    <name type="common">Asiatic mangrove</name>
    <dbReference type="NCBI Taxonomy" id="61149"/>
    <lineage>
        <taxon>Eukaryota</taxon>
        <taxon>Viridiplantae</taxon>
        <taxon>Streptophyta</taxon>
        <taxon>Embryophyta</taxon>
        <taxon>Tracheophyta</taxon>
        <taxon>Spermatophyta</taxon>
        <taxon>Magnoliopsida</taxon>
        <taxon>eudicotyledons</taxon>
        <taxon>Gunneridae</taxon>
        <taxon>Pentapetalae</taxon>
        <taxon>rosids</taxon>
        <taxon>fabids</taxon>
        <taxon>Malpighiales</taxon>
        <taxon>Rhizophoraceae</taxon>
        <taxon>Rhizophora</taxon>
    </lineage>
</organism>
<dbReference type="AlphaFoldDB" id="A0A2P2MN76"/>
<protein>
    <submittedName>
        <fullName evidence="1">Uncharacterized protein</fullName>
    </submittedName>
</protein>